<sequence>MTVPTHLPRSRDVNGRVFLLLSIESVVIERVAGFAVATVVAAVLASMVVLFAVSLRWFE</sequence>
<dbReference type="AlphaFoldDB" id="A0A1I3MUW1"/>
<dbReference type="EMBL" id="FORO01000011">
    <property type="protein sequence ID" value="SFJ00570.1"/>
    <property type="molecule type" value="Genomic_DNA"/>
</dbReference>
<evidence type="ECO:0000313" key="2">
    <source>
        <dbReference type="EMBL" id="SFJ00570.1"/>
    </source>
</evidence>
<keyword evidence="1" id="KW-0472">Membrane</keyword>
<proteinExistence type="predicted"/>
<evidence type="ECO:0000256" key="1">
    <source>
        <dbReference type="SAM" id="Phobius"/>
    </source>
</evidence>
<reference evidence="2 3" key="1">
    <citation type="submission" date="2016-10" db="EMBL/GenBank/DDBJ databases">
        <authorList>
            <person name="de Groot N.N."/>
        </authorList>
    </citation>
    <scope>NUCLEOTIDE SEQUENCE [LARGE SCALE GENOMIC DNA]</scope>
    <source>
        <strain evidence="2 3">SP2</strain>
    </source>
</reference>
<evidence type="ECO:0000313" key="3">
    <source>
        <dbReference type="Proteomes" id="UP000182829"/>
    </source>
</evidence>
<name>A0A1I3MUW1_9EURY</name>
<dbReference type="Proteomes" id="UP000182829">
    <property type="component" value="Unassembled WGS sequence"/>
</dbReference>
<accession>A0A1I3MUW1</accession>
<gene>
    <name evidence="2" type="ORF">SAMN05443661_11130</name>
</gene>
<organism evidence="2 3">
    <name type="scientific">Natronobacterium gregoryi</name>
    <dbReference type="NCBI Taxonomy" id="44930"/>
    <lineage>
        <taxon>Archaea</taxon>
        <taxon>Methanobacteriati</taxon>
        <taxon>Methanobacteriota</taxon>
        <taxon>Stenosarchaea group</taxon>
        <taxon>Halobacteria</taxon>
        <taxon>Halobacteriales</taxon>
        <taxon>Natrialbaceae</taxon>
        <taxon>Natronobacterium</taxon>
    </lineage>
</organism>
<feature type="transmembrane region" description="Helical" evidence="1">
    <location>
        <begin position="31"/>
        <end position="53"/>
    </location>
</feature>
<keyword evidence="1" id="KW-0812">Transmembrane</keyword>
<keyword evidence="1" id="KW-1133">Transmembrane helix</keyword>
<protein>
    <submittedName>
        <fullName evidence="2">Uncharacterized protein</fullName>
    </submittedName>
</protein>